<feature type="transmembrane region" description="Helical" evidence="1">
    <location>
        <begin position="65"/>
        <end position="84"/>
    </location>
</feature>
<dbReference type="RefSeq" id="WP_184964887.1">
    <property type="nucleotide sequence ID" value="NZ_JACHIN010000006.1"/>
</dbReference>
<reference evidence="2 3" key="1">
    <citation type="submission" date="2020-08" db="EMBL/GenBank/DDBJ databases">
        <title>Genomic Encyclopedia of Type Strains, Phase IV (KMG-IV): sequencing the most valuable type-strain genomes for metagenomic binning, comparative biology and taxonomic classification.</title>
        <authorList>
            <person name="Goeker M."/>
        </authorList>
    </citation>
    <scope>NUCLEOTIDE SEQUENCE [LARGE SCALE GENOMIC DNA]</scope>
    <source>
        <strain evidence="2 3">DSM 45385</strain>
    </source>
</reference>
<evidence type="ECO:0000313" key="3">
    <source>
        <dbReference type="Proteomes" id="UP000568380"/>
    </source>
</evidence>
<sequence length="140" mass="14095">MSERTPPAPVIGAVVAVGVVAALLLGTGALLIAGGLPRSAVLPVAFGLLGAAIARGLWPGWRGPRVLAAFFGAFVIMYAGTALADGLADGPGGTGAPAAVLIGTFVLALAGAAVIVLLFVPPSSRAWFARYRKPRPRRNE</sequence>
<keyword evidence="3" id="KW-1185">Reference proteome</keyword>
<dbReference type="Proteomes" id="UP000568380">
    <property type="component" value="Unassembled WGS sequence"/>
</dbReference>
<keyword evidence="1" id="KW-1133">Transmembrane helix</keyword>
<comment type="caution">
    <text evidence="2">The sequence shown here is derived from an EMBL/GenBank/DDBJ whole genome shotgun (WGS) entry which is preliminary data.</text>
</comment>
<proteinExistence type="predicted"/>
<feature type="transmembrane region" description="Helical" evidence="1">
    <location>
        <begin position="40"/>
        <end position="58"/>
    </location>
</feature>
<dbReference type="AlphaFoldDB" id="A0A7W8A4G0"/>
<feature type="transmembrane region" description="Helical" evidence="1">
    <location>
        <begin position="96"/>
        <end position="120"/>
    </location>
</feature>
<keyword evidence="1" id="KW-0812">Transmembrane</keyword>
<evidence type="ECO:0000256" key="1">
    <source>
        <dbReference type="SAM" id="Phobius"/>
    </source>
</evidence>
<dbReference type="EMBL" id="JACHIN010000006">
    <property type="protein sequence ID" value="MBB5079348.1"/>
    <property type="molecule type" value="Genomic_DNA"/>
</dbReference>
<gene>
    <name evidence="2" type="ORF">HNR40_004834</name>
</gene>
<accession>A0A7W8A4G0</accession>
<feature type="transmembrane region" description="Helical" evidence="1">
    <location>
        <begin position="12"/>
        <end position="34"/>
    </location>
</feature>
<keyword evidence="1" id="KW-0472">Membrane</keyword>
<protein>
    <submittedName>
        <fullName evidence="2">Uncharacterized protein</fullName>
    </submittedName>
</protein>
<name>A0A7W8A4G0_9ACTN</name>
<organism evidence="2 3">
    <name type="scientific">Nonomuraea endophytica</name>
    <dbReference type="NCBI Taxonomy" id="714136"/>
    <lineage>
        <taxon>Bacteria</taxon>
        <taxon>Bacillati</taxon>
        <taxon>Actinomycetota</taxon>
        <taxon>Actinomycetes</taxon>
        <taxon>Streptosporangiales</taxon>
        <taxon>Streptosporangiaceae</taxon>
        <taxon>Nonomuraea</taxon>
    </lineage>
</organism>
<evidence type="ECO:0000313" key="2">
    <source>
        <dbReference type="EMBL" id="MBB5079348.1"/>
    </source>
</evidence>